<dbReference type="AlphaFoldDB" id="A0A7R9A6C5"/>
<evidence type="ECO:0000256" key="1">
    <source>
        <dbReference type="ARBA" id="ARBA00022574"/>
    </source>
</evidence>
<feature type="repeat" description="WD" evidence="3">
    <location>
        <begin position="272"/>
        <end position="313"/>
    </location>
</feature>
<dbReference type="Gene3D" id="2.130.10.10">
    <property type="entry name" value="YVTN repeat-like/Quinoprotein amine dehydrogenase"/>
    <property type="match status" value="2"/>
</dbReference>
<name>A0A7R9A6C5_9CRUS</name>
<evidence type="ECO:0000256" key="3">
    <source>
        <dbReference type="PROSITE-ProRule" id="PRU00221"/>
    </source>
</evidence>
<dbReference type="OrthoDB" id="756370at2759"/>
<accession>A0A7R9A6C5</accession>
<sequence>MLFDELSSNFQVVMTTDSSNPLNNIIVWDPTNGTTLTQFRGGISAPRTLCLINQHYVISAEKNRPVINVWDLGKRDQGHLHSICGGQVTALSTTPDGAYCIAGIEDKLHVWNLASGELVSVLSRHYQQIRVIRFTDDGSYFLSGGEDSMVVVWSFPSILLQERNPVGEVEPKGVWLPHSLPITDICIGAGGFLARVLTSSLDHTVKLFNLGTGQLLLSVIFDSPIHSVAMDQLMQYGFCGTQDGLIRLINFHQPPRTVEHQVTEEERQTMTLQGHTKEVTCLDVSLDGIQLLSGSADATVKLWHVPSRQCLRTIKHKGPITNAIFILPFDLMLHSGSKKALVKPPMSILSRGIEEKSKDKACVLLKGQMLQIFSVDRKNDEIGPTEAEDLSEQISAGAGVGEMQEEIIQLRNVNRRIYDYVVETLLPKK</sequence>
<dbReference type="GO" id="GO:0006261">
    <property type="term" value="P:DNA-templated DNA replication"/>
    <property type="evidence" value="ECO:0007669"/>
    <property type="project" value="TreeGrafter"/>
</dbReference>
<dbReference type="InterPro" id="IPR015943">
    <property type="entry name" value="WD40/YVTN_repeat-like_dom_sf"/>
</dbReference>
<dbReference type="SUPFAM" id="SSF50998">
    <property type="entry name" value="Quinoprotein alcohol dehydrogenase-like"/>
    <property type="match status" value="1"/>
</dbReference>
<keyword evidence="1 3" id="KW-0853">WD repeat</keyword>
<dbReference type="EMBL" id="CAJPEV010000813">
    <property type="protein sequence ID" value="CAG0888738.1"/>
    <property type="molecule type" value="Genomic_DNA"/>
</dbReference>
<reference evidence="4" key="1">
    <citation type="submission" date="2020-11" db="EMBL/GenBank/DDBJ databases">
        <authorList>
            <person name="Tran Van P."/>
        </authorList>
    </citation>
    <scope>NUCLEOTIDE SEQUENCE</scope>
</reference>
<dbReference type="EMBL" id="LR900330">
    <property type="protein sequence ID" value="CAD7245240.1"/>
    <property type="molecule type" value="Genomic_DNA"/>
</dbReference>
<dbReference type="InterPro" id="IPR011047">
    <property type="entry name" value="Quinoprotein_ADH-like_sf"/>
</dbReference>
<dbReference type="InterPro" id="IPR045227">
    <property type="entry name" value="WDR18/Ipi3/RID3"/>
</dbReference>
<dbReference type="PROSITE" id="PS50294">
    <property type="entry name" value="WD_REPEATS_REGION"/>
    <property type="match status" value="2"/>
</dbReference>
<keyword evidence="5" id="KW-1185">Reference proteome</keyword>
<feature type="repeat" description="WD" evidence="3">
    <location>
        <begin position="122"/>
        <end position="154"/>
    </location>
</feature>
<dbReference type="GO" id="GO:0006364">
    <property type="term" value="P:rRNA processing"/>
    <property type="evidence" value="ECO:0007669"/>
    <property type="project" value="TreeGrafter"/>
</dbReference>
<dbReference type="SMART" id="SM00320">
    <property type="entry name" value="WD40"/>
    <property type="match status" value="5"/>
</dbReference>
<gene>
    <name evidence="4" type="ORF">DSTB1V02_LOCUS5114</name>
</gene>
<evidence type="ECO:0000313" key="4">
    <source>
        <dbReference type="EMBL" id="CAD7245240.1"/>
    </source>
</evidence>
<organism evidence="4">
    <name type="scientific">Darwinula stevensoni</name>
    <dbReference type="NCBI Taxonomy" id="69355"/>
    <lineage>
        <taxon>Eukaryota</taxon>
        <taxon>Metazoa</taxon>
        <taxon>Ecdysozoa</taxon>
        <taxon>Arthropoda</taxon>
        <taxon>Crustacea</taxon>
        <taxon>Oligostraca</taxon>
        <taxon>Ostracoda</taxon>
        <taxon>Podocopa</taxon>
        <taxon>Podocopida</taxon>
        <taxon>Darwinulocopina</taxon>
        <taxon>Darwinuloidea</taxon>
        <taxon>Darwinulidae</taxon>
        <taxon>Darwinula</taxon>
    </lineage>
</organism>
<dbReference type="PANTHER" id="PTHR18763:SF0">
    <property type="entry name" value="WD REPEAT-CONTAINING PROTEIN 18"/>
    <property type="match status" value="1"/>
</dbReference>
<dbReference type="GO" id="GO:0005656">
    <property type="term" value="C:nuclear pre-replicative complex"/>
    <property type="evidence" value="ECO:0007669"/>
    <property type="project" value="TreeGrafter"/>
</dbReference>
<dbReference type="Proteomes" id="UP000677054">
    <property type="component" value="Unassembled WGS sequence"/>
</dbReference>
<dbReference type="InterPro" id="IPR001680">
    <property type="entry name" value="WD40_rpt"/>
</dbReference>
<dbReference type="GO" id="GO:0120330">
    <property type="term" value="C:rixosome complex"/>
    <property type="evidence" value="ECO:0007669"/>
    <property type="project" value="TreeGrafter"/>
</dbReference>
<evidence type="ECO:0000256" key="2">
    <source>
        <dbReference type="ARBA" id="ARBA00022737"/>
    </source>
</evidence>
<protein>
    <recommendedName>
        <fullName evidence="6">WD repeat-containing protein 18</fullName>
    </recommendedName>
</protein>
<dbReference type="PANTHER" id="PTHR18763">
    <property type="entry name" value="WD-REPEAT PROTEIN 18"/>
    <property type="match status" value="1"/>
</dbReference>
<keyword evidence="2" id="KW-0677">Repeat</keyword>
<evidence type="ECO:0008006" key="6">
    <source>
        <dbReference type="Google" id="ProtNLM"/>
    </source>
</evidence>
<proteinExistence type="predicted"/>
<dbReference type="Pfam" id="PF00400">
    <property type="entry name" value="WD40"/>
    <property type="match status" value="2"/>
</dbReference>
<evidence type="ECO:0000313" key="5">
    <source>
        <dbReference type="Proteomes" id="UP000677054"/>
    </source>
</evidence>
<dbReference type="PROSITE" id="PS50082">
    <property type="entry name" value="WD_REPEATS_2"/>
    <property type="match status" value="2"/>
</dbReference>